<dbReference type="InterPro" id="IPR019786">
    <property type="entry name" value="Zinc_finger_PHD-type_CS"/>
</dbReference>
<protein>
    <submittedName>
        <fullName evidence="8">Uncharacterized protein LOC106819776</fullName>
    </submittedName>
</protein>
<keyword evidence="2 4" id="KW-0863">Zinc-finger</keyword>
<name>A0ABM1F5X8_PRICU</name>
<dbReference type="InterPro" id="IPR007527">
    <property type="entry name" value="Znf_SWIM"/>
</dbReference>
<dbReference type="PANTHER" id="PTHR47526:SF4">
    <property type="entry name" value="SWIM-TYPE DOMAIN-CONTAINING PROTEIN"/>
    <property type="match status" value="1"/>
</dbReference>
<dbReference type="Gene3D" id="3.30.40.10">
    <property type="entry name" value="Zinc/RING finger domain, C3HC4 (zinc finger)"/>
    <property type="match status" value="1"/>
</dbReference>
<evidence type="ECO:0000259" key="6">
    <source>
        <dbReference type="PROSITE" id="PS50966"/>
    </source>
</evidence>
<reference evidence="8" key="1">
    <citation type="submission" date="2025-08" db="UniProtKB">
        <authorList>
            <consortium name="RefSeq"/>
        </authorList>
    </citation>
    <scope>IDENTIFICATION</scope>
</reference>
<dbReference type="InterPro" id="IPR011011">
    <property type="entry name" value="Znf_FYVE_PHD"/>
</dbReference>
<dbReference type="PROSITE" id="PS50966">
    <property type="entry name" value="ZF_SWIM"/>
    <property type="match status" value="1"/>
</dbReference>
<proteinExistence type="predicted"/>
<dbReference type="GeneID" id="106819776"/>
<dbReference type="InterPro" id="IPR011604">
    <property type="entry name" value="PDDEXK-like_dom_sf"/>
</dbReference>
<dbReference type="InterPro" id="IPR013083">
    <property type="entry name" value="Znf_RING/FYVE/PHD"/>
</dbReference>
<keyword evidence="7" id="KW-1185">Reference proteome</keyword>
<dbReference type="CDD" id="cd15505">
    <property type="entry name" value="PHD_ING"/>
    <property type="match status" value="1"/>
</dbReference>
<dbReference type="SUPFAM" id="SSF57903">
    <property type="entry name" value="FYVE/PHD zinc finger"/>
    <property type="match status" value="1"/>
</dbReference>
<feature type="domain" description="SWIM-type" evidence="6">
    <location>
        <begin position="129"/>
        <end position="165"/>
    </location>
</feature>
<dbReference type="Proteomes" id="UP000695022">
    <property type="component" value="Unplaced"/>
</dbReference>
<evidence type="ECO:0000256" key="1">
    <source>
        <dbReference type="ARBA" id="ARBA00022723"/>
    </source>
</evidence>
<dbReference type="SMART" id="SM00249">
    <property type="entry name" value="PHD"/>
    <property type="match status" value="1"/>
</dbReference>
<feature type="domain" description="PHD-type" evidence="5">
    <location>
        <begin position="567"/>
        <end position="618"/>
    </location>
</feature>
<sequence length="626" mass="70840">MSMSKQKRNSQDVAKNIYRETLDSVCKARYLNKLKVIAGIDPYEIEKGDWSKDISEWPEVTYPDIVNYLVFNQSAYTLQELKAYKSLESYNYFVSGWVLDIGHLIVSDKCVISGRVKHSQRMNDTCLVPWLICEKEGTVLSGHCTCMAGIGEVCSHVGALLFAVEAAVKIRNSRTVTEEKCYWLPSAVTKVQYKTIQEIDFTSAKMMKKQLDSVVSGSPVTPSAKPKKLPAVNEPTAAELSELFSALDASVRKPVLLALVPGFASKFKPKALNKKYPKVLSELYIENCGLVDNNTLTGQCDEVFRELSVRPEECENCENDTRGQSTSKQWFSFRAGRITASMVKAVCRTPLQNPSKSLIKNICYPGSKKFYSLQTQWGCDHESDAKKQYIETARTNHKNFVWRDSGLVIHPSYPYMGATPDGIGACDCCGEFVIEIKCPYCERNSAKISTAIDCLETHDGTLRLKRSHSYYYQVQCQLLMCNKKFCDFVVWTTRDFFCERIVIDSKFCHEMVEKSKNFFKSAVLPELVGKYFSNPLDSVPLAVCTNNSPDTMIDACQPNTQSVESVEVICVCKKVYKEGDDVIGCDNENCPYVWLHFKCVRIKRAPKGSWFCPECRKLPQYKKVKQ</sequence>
<evidence type="ECO:0000259" key="5">
    <source>
        <dbReference type="PROSITE" id="PS50016"/>
    </source>
</evidence>
<keyword evidence="3" id="KW-0862">Zinc</keyword>
<dbReference type="InterPro" id="IPR001965">
    <property type="entry name" value="Znf_PHD"/>
</dbReference>
<keyword evidence="1" id="KW-0479">Metal-binding</keyword>
<evidence type="ECO:0000256" key="4">
    <source>
        <dbReference type="PROSITE-ProRule" id="PRU00325"/>
    </source>
</evidence>
<dbReference type="SUPFAM" id="SSF52980">
    <property type="entry name" value="Restriction endonuclease-like"/>
    <property type="match status" value="1"/>
</dbReference>
<dbReference type="InterPro" id="IPR019787">
    <property type="entry name" value="Znf_PHD-finger"/>
</dbReference>
<dbReference type="PROSITE" id="PS50016">
    <property type="entry name" value="ZF_PHD_2"/>
    <property type="match status" value="1"/>
</dbReference>
<dbReference type="CDD" id="cd22343">
    <property type="entry name" value="PDDEXK_lambda_exonuclease-like"/>
    <property type="match status" value="1"/>
</dbReference>
<evidence type="ECO:0000313" key="7">
    <source>
        <dbReference type="Proteomes" id="UP000695022"/>
    </source>
</evidence>
<dbReference type="Gene3D" id="3.90.320.10">
    <property type="match status" value="1"/>
</dbReference>
<gene>
    <name evidence="8" type="primary">LOC106819776</name>
</gene>
<organism evidence="7 8">
    <name type="scientific">Priapulus caudatus</name>
    <name type="common">Priapulid worm</name>
    <dbReference type="NCBI Taxonomy" id="37621"/>
    <lineage>
        <taxon>Eukaryota</taxon>
        <taxon>Metazoa</taxon>
        <taxon>Ecdysozoa</taxon>
        <taxon>Scalidophora</taxon>
        <taxon>Priapulida</taxon>
        <taxon>Priapulimorpha</taxon>
        <taxon>Priapulimorphida</taxon>
        <taxon>Priapulidae</taxon>
        <taxon>Priapulus</taxon>
    </lineage>
</organism>
<dbReference type="PROSITE" id="PS01359">
    <property type="entry name" value="ZF_PHD_1"/>
    <property type="match status" value="1"/>
</dbReference>
<evidence type="ECO:0000256" key="2">
    <source>
        <dbReference type="ARBA" id="ARBA00022771"/>
    </source>
</evidence>
<dbReference type="RefSeq" id="XP_014679849.1">
    <property type="nucleotide sequence ID" value="XM_014824363.1"/>
</dbReference>
<dbReference type="Pfam" id="PF09588">
    <property type="entry name" value="YqaJ"/>
    <property type="match status" value="1"/>
</dbReference>
<accession>A0ABM1F5X8</accession>
<dbReference type="InterPro" id="IPR019080">
    <property type="entry name" value="YqaJ_viral_recombinase"/>
</dbReference>
<dbReference type="PANTHER" id="PTHR47526">
    <property type="entry name" value="ATP-DEPENDENT DNA HELICASE"/>
    <property type="match status" value="1"/>
</dbReference>
<evidence type="ECO:0000256" key="3">
    <source>
        <dbReference type="ARBA" id="ARBA00022833"/>
    </source>
</evidence>
<evidence type="ECO:0000313" key="8">
    <source>
        <dbReference type="RefSeq" id="XP_014679849.1"/>
    </source>
</evidence>
<dbReference type="InterPro" id="IPR011335">
    <property type="entry name" value="Restrct_endonuc-II-like"/>
</dbReference>